<dbReference type="InterPro" id="IPR032675">
    <property type="entry name" value="LRR_dom_sf"/>
</dbReference>
<dbReference type="GO" id="GO:0031146">
    <property type="term" value="P:SCF-dependent proteasomal ubiquitin-dependent protein catabolic process"/>
    <property type="evidence" value="ECO:0007669"/>
    <property type="project" value="TreeGrafter"/>
</dbReference>
<dbReference type="Proteomes" id="UP001158986">
    <property type="component" value="Unassembled WGS sequence"/>
</dbReference>
<dbReference type="Gene3D" id="3.80.10.10">
    <property type="entry name" value="Ribonuclease Inhibitor"/>
    <property type="match status" value="1"/>
</dbReference>
<dbReference type="EMBL" id="CAKLCB010000228">
    <property type="protein sequence ID" value="CAH0517101.1"/>
    <property type="molecule type" value="Genomic_DNA"/>
</dbReference>
<evidence type="ECO:0000313" key="4">
    <source>
        <dbReference type="Proteomes" id="UP001160483"/>
    </source>
</evidence>
<proteinExistence type="predicted"/>
<reference evidence="1 3" key="1">
    <citation type="submission" date="2021-11" db="EMBL/GenBank/DDBJ databases">
        <authorList>
            <person name="Islam A."/>
            <person name="Islam S."/>
            <person name="Flora M.S."/>
            <person name="Rahman M."/>
            <person name="Ziaur R.M."/>
            <person name="Epstein J.H."/>
            <person name="Hassan M."/>
            <person name="Klassen M."/>
            <person name="Woodard K."/>
            <person name="Webb A."/>
            <person name="Webby R.J."/>
            <person name="El Zowalaty M.E."/>
        </authorList>
    </citation>
    <scope>NUCLEOTIDE SEQUENCE</scope>
    <source>
        <strain evidence="2">Pbs1</strain>
        <strain evidence="1">Pbs3</strain>
    </source>
</reference>
<sequence length="327" mass="37190">MSLESPDVLSHLTSWLTSFELRLMRSLCRTIYTAIPQNTWELTVSHVSSSKSIKHLFTVFPHVWCLRVHDALLEELPTIESLVPWLDKSWKLRELILIRVTCISGFNLHLLAEELTTVVIRECYQVKEPAIVAPNLETLVIWHCPVTTFHTNTSLPRLKTLTLSSQYFTQARHLIKVTLLKSPVLEKLILAGCSQLEQVVMNPKDLPSLRQLDLSSCAKLTRVHVTSKLLQNLNLSCNDNLLYLLLDVDCMVSLDLSFLKSLTHLSIRSRSLQQLNLRGCSQLTESTLSIKCPNLQFVVIQGTSIVMEDVKKTKQSNCNEVFITRDS</sequence>
<dbReference type="Proteomes" id="UP001160483">
    <property type="component" value="Unassembled WGS sequence"/>
</dbReference>
<dbReference type="EMBL" id="CAKKTJ010000320">
    <property type="protein sequence ID" value="CAH0479716.1"/>
    <property type="molecule type" value="Genomic_DNA"/>
</dbReference>
<name>A0AAU9L7G0_9STRA</name>
<gene>
    <name evidence="2" type="ORF">PBS001_LOCUS3728</name>
    <name evidence="1" type="ORF">PBS003_LOCUS6350</name>
</gene>
<organism evidence="1 4">
    <name type="scientific">Peronospora belbahrii</name>
    <dbReference type="NCBI Taxonomy" id="622444"/>
    <lineage>
        <taxon>Eukaryota</taxon>
        <taxon>Sar</taxon>
        <taxon>Stramenopiles</taxon>
        <taxon>Oomycota</taxon>
        <taxon>Peronosporomycetes</taxon>
        <taxon>Peronosporales</taxon>
        <taxon>Peronosporaceae</taxon>
        <taxon>Peronospora</taxon>
    </lineage>
</organism>
<protein>
    <recommendedName>
        <fullName evidence="5">F-box domain-containing protein</fullName>
    </recommendedName>
</protein>
<dbReference type="PANTHER" id="PTHR13318">
    <property type="entry name" value="PARTNER OF PAIRED, ISOFORM B-RELATED"/>
    <property type="match status" value="1"/>
</dbReference>
<evidence type="ECO:0000313" key="1">
    <source>
        <dbReference type="EMBL" id="CAH0479716.1"/>
    </source>
</evidence>
<dbReference type="AlphaFoldDB" id="A0AAU9L7G0"/>
<dbReference type="SUPFAM" id="SSF52047">
    <property type="entry name" value="RNI-like"/>
    <property type="match status" value="1"/>
</dbReference>
<evidence type="ECO:0000313" key="2">
    <source>
        <dbReference type="EMBL" id="CAH0517101.1"/>
    </source>
</evidence>
<dbReference type="PANTHER" id="PTHR13318:SF190">
    <property type="entry name" value="PARTNER OF PAIRED, ISOFORM B"/>
    <property type="match status" value="1"/>
</dbReference>
<comment type="caution">
    <text evidence="1">The sequence shown here is derived from an EMBL/GenBank/DDBJ whole genome shotgun (WGS) entry which is preliminary data.</text>
</comment>
<accession>A0AAU9L7G0</accession>
<keyword evidence="3" id="KW-1185">Reference proteome</keyword>
<dbReference type="GO" id="GO:0019005">
    <property type="term" value="C:SCF ubiquitin ligase complex"/>
    <property type="evidence" value="ECO:0007669"/>
    <property type="project" value="TreeGrafter"/>
</dbReference>
<evidence type="ECO:0000313" key="3">
    <source>
        <dbReference type="Proteomes" id="UP001158986"/>
    </source>
</evidence>
<evidence type="ECO:0008006" key="5">
    <source>
        <dbReference type="Google" id="ProtNLM"/>
    </source>
</evidence>